<organism evidence="3 4">
    <name type="scientific">Streptomyces viridochromogenes</name>
    <dbReference type="NCBI Taxonomy" id="1938"/>
    <lineage>
        <taxon>Bacteria</taxon>
        <taxon>Bacillati</taxon>
        <taxon>Actinomycetota</taxon>
        <taxon>Actinomycetes</taxon>
        <taxon>Kitasatosporales</taxon>
        <taxon>Streptomycetaceae</taxon>
        <taxon>Streptomyces</taxon>
    </lineage>
</organism>
<protein>
    <recommendedName>
        <fullName evidence="2">YcxB-like C-terminal domain-containing protein</fullName>
    </recommendedName>
</protein>
<evidence type="ECO:0000259" key="2">
    <source>
        <dbReference type="Pfam" id="PF14317"/>
    </source>
</evidence>
<reference evidence="3 4" key="1">
    <citation type="submission" date="2015-06" db="EMBL/GenBank/DDBJ databases">
        <authorList>
            <person name="Hoefler B.C."/>
            <person name="Straight P.D."/>
        </authorList>
    </citation>
    <scope>NUCLEOTIDE SEQUENCE [LARGE SCALE GENOMIC DNA]</scope>
    <source>
        <strain evidence="3 4">NRRL 3427</strain>
    </source>
</reference>
<evidence type="ECO:0000313" key="4">
    <source>
        <dbReference type="Proteomes" id="UP000037023"/>
    </source>
</evidence>
<name>A0A0L8J8P1_STRVR</name>
<feature type="transmembrane region" description="Helical" evidence="1">
    <location>
        <begin position="65"/>
        <end position="81"/>
    </location>
</feature>
<dbReference type="PATRIC" id="fig|1938.6.peg.7820"/>
<feature type="domain" description="YcxB-like C-terminal" evidence="2">
    <location>
        <begin position="105"/>
        <end position="167"/>
    </location>
</feature>
<accession>A0A0L8J8P1</accession>
<dbReference type="AlphaFoldDB" id="A0A0L8J8P1"/>
<dbReference type="RefSeq" id="WP_033208025.1">
    <property type="nucleotide sequence ID" value="NZ_LGUP01000397.1"/>
</dbReference>
<comment type="caution">
    <text evidence="3">The sequence shown here is derived from an EMBL/GenBank/DDBJ whole genome shotgun (WGS) entry which is preliminary data.</text>
</comment>
<sequence length="174" mass="19547">MIDSQDTSDSQDVIELVYRPTRADILTGVLARERLRRLHLLRWGGTTLFGTAAALLAVAALRTSAVPAVLAAFCAVLIWSTPRLQARHALRTVAWQGEYHSSVSGAGLTAETAHVSLRQRWSVFRGYRETRDHFVLFSRDPNVLLVEVLPLRGLRSPEEAERLRALLDRRLPRL</sequence>
<feature type="transmembrane region" description="Helical" evidence="1">
    <location>
        <begin position="40"/>
        <end position="59"/>
    </location>
</feature>
<evidence type="ECO:0000256" key="1">
    <source>
        <dbReference type="SAM" id="Phobius"/>
    </source>
</evidence>
<keyword evidence="1" id="KW-0472">Membrane</keyword>
<keyword evidence="1" id="KW-1133">Transmembrane helix</keyword>
<dbReference type="Pfam" id="PF14317">
    <property type="entry name" value="YcxB"/>
    <property type="match status" value="1"/>
</dbReference>
<dbReference type="Proteomes" id="UP000037023">
    <property type="component" value="Unassembled WGS sequence"/>
</dbReference>
<evidence type="ECO:0000313" key="3">
    <source>
        <dbReference type="EMBL" id="KOG09981.1"/>
    </source>
</evidence>
<gene>
    <name evidence="3" type="ORF">ADK34_36250</name>
</gene>
<keyword evidence="1" id="KW-0812">Transmembrane</keyword>
<dbReference type="InterPro" id="IPR025588">
    <property type="entry name" value="YcxB-like_C"/>
</dbReference>
<dbReference type="OrthoDB" id="4327547at2"/>
<dbReference type="EMBL" id="LGUP01000397">
    <property type="protein sequence ID" value="KOG09981.1"/>
    <property type="molecule type" value="Genomic_DNA"/>
</dbReference>
<proteinExistence type="predicted"/>